<evidence type="ECO:0000313" key="2">
    <source>
        <dbReference type="EMBL" id="GMA90570.1"/>
    </source>
</evidence>
<accession>A0ABQ6JQI7</accession>
<organism evidence="2 3">
    <name type="scientific">Homoserinibacter gongjuensis</name>
    <dbReference type="NCBI Taxonomy" id="1162968"/>
    <lineage>
        <taxon>Bacteria</taxon>
        <taxon>Bacillati</taxon>
        <taxon>Actinomycetota</taxon>
        <taxon>Actinomycetes</taxon>
        <taxon>Micrococcales</taxon>
        <taxon>Microbacteriaceae</taxon>
        <taxon>Homoserinibacter</taxon>
    </lineage>
</organism>
<feature type="compositionally biased region" description="Low complexity" evidence="1">
    <location>
        <begin position="27"/>
        <end position="37"/>
    </location>
</feature>
<reference evidence="3" key="1">
    <citation type="journal article" date="2019" name="Int. J. Syst. Evol. Microbiol.">
        <title>The Global Catalogue of Microorganisms (GCM) 10K type strain sequencing project: providing services to taxonomists for standard genome sequencing and annotation.</title>
        <authorList>
            <consortium name="The Broad Institute Genomics Platform"/>
            <consortium name="The Broad Institute Genome Sequencing Center for Infectious Disease"/>
            <person name="Wu L."/>
            <person name="Ma J."/>
        </authorList>
    </citation>
    <scope>NUCLEOTIDE SEQUENCE [LARGE SCALE GENOMIC DNA]</scope>
    <source>
        <strain evidence="3">NBRC 108755</strain>
    </source>
</reference>
<name>A0ABQ6JQI7_9MICO</name>
<dbReference type="Proteomes" id="UP001157069">
    <property type="component" value="Unassembled WGS sequence"/>
</dbReference>
<sequence>MDSVGSGFSVELIAAVAYAAGVDPAGVGPAAADPAAAQGNGPPRGMGGPSQELRRSGISRGGDHHSAAAGCTHGKDRGWASASRNLGNRGLARRLGVPNTRLEWHV</sequence>
<dbReference type="EMBL" id="BSVA01000001">
    <property type="protein sequence ID" value="GMA90570.1"/>
    <property type="molecule type" value="Genomic_DNA"/>
</dbReference>
<feature type="region of interest" description="Disordered" evidence="1">
    <location>
        <begin position="27"/>
        <end position="106"/>
    </location>
</feature>
<feature type="compositionally biased region" description="Low complexity" evidence="1">
    <location>
        <begin position="84"/>
        <end position="96"/>
    </location>
</feature>
<keyword evidence="3" id="KW-1185">Reference proteome</keyword>
<protein>
    <submittedName>
        <fullName evidence="2">Uncharacterized protein</fullName>
    </submittedName>
</protein>
<proteinExistence type="predicted"/>
<evidence type="ECO:0000256" key="1">
    <source>
        <dbReference type="SAM" id="MobiDB-lite"/>
    </source>
</evidence>
<evidence type="ECO:0000313" key="3">
    <source>
        <dbReference type="Proteomes" id="UP001157069"/>
    </source>
</evidence>
<gene>
    <name evidence="2" type="ORF">GCM10025869_10990</name>
</gene>
<comment type="caution">
    <text evidence="2">The sequence shown here is derived from an EMBL/GenBank/DDBJ whole genome shotgun (WGS) entry which is preliminary data.</text>
</comment>